<evidence type="ECO:0000259" key="2">
    <source>
        <dbReference type="Pfam" id="PF14258"/>
    </source>
</evidence>
<gene>
    <name evidence="3" type="ORF">DB32_005521</name>
</gene>
<reference evidence="3 4" key="1">
    <citation type="submission" date="2015-03" db="EMBL/GenBank/DDBJ databases">
        <title>Genome assembly of Sandaracinus amylolyticus DSM 53668.</title>
        <authorList>
            <person name="Sharma G."/>
            <person name="Subramanian S."/>
        </authorList>
    </citation>
    <scope>NUCLEOTIDE SEQUENCE [LARGE SCALE GENOMIC DNA]</scope>
    <source>
        <strain evidence="3 4">DSM 53668</strain>
    </source>
</reference>
<dbReference type="Pfam" id="PF14258">
    <property type="entry name" value="DUF4350"/>
    <property type="match status" value="1"/>
</dbReference>
<feature type="signal peptide" evidence="1">
    <location>
        <begin position="1"/>
        <end position="26"/>
    </location>
</feature>
<dbReference type="Proteomes" id="UP000034883">
    <property type="component" value="Chromosome"/>
</dbReference>
<protein>
    <recommendedName>
        <fullName evidence="2">DUF4350 domain-containing protein</fullName>
    </recommendedName>
</protein>
<dbReference type="EMBL" id="CP011125">
    <property type="protein sequence ID" value="AKF08372.1"/>
    <property type="molecule type" value="Genomic_DNA"/>
</dbReference>
<dbReference type="OrthoDB" id="5525951at2"/>
<feature type="chain" id="PRO_5002512994" description="DUF4350 domain-containing protein" evidence="1">
    <location>
        <begin position="27"/>
        <end position="414"/>
    </location>
</feature>
<evidence type="ECO:0000313" key="3">
    <source>
        <dbReference type="EMBL" id="AKF08372.1"/>
    </source>
</evidence>
<organism evidence="3 4">
    <name type="scientific">Sandaracinus amylolyticus</name>
    <dbReference type="NCBI Taxonomy" id="927083"/>
    <lineage>
        <taxon>Bacteria</taxon>
        <taxon>Pseudomonadati</taxon>
        <taxon>Myxococcota</taxon>
        <taxon>Polyangia</taxon>
        <taxon>Polyangiales</taxon>
        <taxon>Sandaracinaceae</taxon>
        <taxon>Sandaracinus</taxon>
    </lineage>
</organism>
<dbReference type="RefSeq" id="WP_053235524.1">
    <property type="nucleotide sequence ID" value="NZ_CP011125.1"/>
</dbReference>
<accession>A0A0F6YKH2</accession>
<dbReference type="KEGG" id="samy:DB32_005521"/>
<keyword evidence="4" id="KW-1185">Reference proteome</keyword>
<dbReference type="InterPro" id="IPR025646">
    <property type="entry name" value="DUF4350"/>
</dbReference>
<keyword evidence="1" id="KW-0732">Signal</keyword>
<dbReference type="STRING" id="927083.DB32_005521"/>
<evidence type="ECO:0000256" key="1">
    <source>
        <dbReference type="SAM" id="SignalP"/>
    </source>
</evidence>
<evidence type="ECO:0000313" key="4">
    <source>
        <dbReference type="Proteomes" id="UP000034883"/>
    </source>
</evidence>
<sequence length="414" mass="44447">MSSRPRHLLVALLALALVAIAARAGAQDEDFSPESDAWNGLGRFAAIARERGVTLEIPARLDVGTLQPADALIVVSPNDELPAASLTDFMRAGGRVALGDDFGRGDTLLRTFRIGRGRPNRADALRLRGNDELLVARPSAGHPLTEGVSALVTNHPMVVYHPELEPIFSFGERDAVVLAGAVGAGRLVAIGDPSVLIANMLELRGNQRFAENLVDYLDGGRGGRLFLITPGAVMVGRYGEPGADRPLHDVRAMLERLADVELPETALRIAAAAIAGILMVLAAGVLPRSSPYVGAAMFARPSVPGGFAGRIEWFSQRPANLGDPAMVYKLELEIELHRRLGLIAPVSIDDVANRMKARGMRSTDVESARRLLGELAELREEWERGTRGDALPEARFRKILASGEALLEKVRNLG</sequence>
<feature type="domain" description="DUF4350" evidence="2">
    <location>
        <begin position="33"/>
        <end position="214"/>
    </location>
</feature>
<dbReference type="AlphaFoldDB" id="A0A0F6YKH2"/>
<name>A0A0F6YKH2_9BACT</name>
<proteinExistence type="predicted"/>